<feature type="compositionally biased region" description="Basic and acidic residues" evidence="1">
    <location>
        <begin position="11"/>
        <end position="40"/>
    </location>
</feature>
<evidence type="ECO:0000256" key="1">
    <source>
        <dbReference type="SAM" id="MobiDB-lite"/>
    </source>
</evidence>
<evidence type="ECO:0000313" key="4">
    <source>
        <dbReference type="Proteomes" id="UP000315677"/>
    </source>
</evidence>
<dbReference type="OrthoDB" id="3579900at2"/>
<proteinExistence type="predicted"/>
<dbReference type="Proteomes" id="UP000315677">
    <property type="component" value="Unassembled WGS sequence"/>
</dbReference>
<feature type="compositionally biased region" description="Basic and acidic residues" evidence="1">
    <location>
        <begin position="236"/>
        <end position="262"/>
    </location>
</feature>
<feature type="compositionally biased region" description="Basic and acidic residues" evidence="1">
    <location>
        <begin position="536"/>
        <end position="549"/>
    </location>
</feature>
<feature type="compositionally biased region" description="Pro residues" evidence="1">
    <location>
        <begin position="680"/>
        <end position="693"/>
    </location>
</feature>
<accession>A0A543DX50</accession>
<feature type="compositionally biased region" description="Basic and acidic residues" evidence="1">
    <location>
        <begin position="564"/>
        <end position="573"/>
    </location>
</feature>
<gene>
    <name evidence="3" type="ORF">FB558_0668</name>
</gene>
<name>A0A543DX50_9PSEU</name>
<dbReference type="Pfam" id="PF05305">
    <property type="entry name" value="DUF732"/>
    <property type="match status" value="1"/>
</dbReference>
<protein>
    <submittedName>
        <fullName evidence="3">Uncharacterized protein DUF732</fullName>
    </submittedName>
</protein>
<feature type="compositionally biased region" description="Acidic residues" evidence="1">
    <location>
        <begin position="222"/>
        <end position="232"/>
    </location>
</feature>
<feature type="compositionally biased region" description="Basic and acidic residues" evidence="1">
    <location>
        <begin position="431"/>
        <end position="447"/>
    </location>
</feature>
<feature type="compositionally biased region" description="Basic and acidic residues" evidence="1">
    <location>
        <begin position="63"/>
        <end position="82"/>
    </location>
</feature>
<feature type="compositionally biased region" description="Low complexity" evidence="1">
    <location>
        <begin position="764"/>
        <end position="774"/>
    </location>
</feature>
<feature type="compositionally biased region" description="Basic and acidic residues" evidence="1">
    <location>
        <begin position="152"/>
        <end position="169"/>
    </location>
</feature>
<feature type="region of interest" description="Disordered" evidence="1">
    <location>
        <begin position="625"/>
        <end position="830"/>
    </location>
</feature>
<dbReference type="EMBL" id="VFPA01000001">
    <property type="protein sequence ID" value="TQM13913.1"/>
    <property type="molecule type" value="Genomic_DNA"/>
</dbReference>
<dbReference type="InterPro" id="IPR007969">
    <property type="entry name" value="DUF732"/>
</dbReference>
<feature type="region of interest" description="Disordered" evidence="1">
    <location>
        <begin position="1"/>
        <end position="265"/>
    </location>
</feature>
<evidence type="ECO:0000259" key="2">
    <source>
        <dbReference type="Pfam" id="PF05305"/>
    </source>
</evidence>
<comment type="caution">
    <text evidence="3">The sequence shown here is derived from an EMBL/GenBank/DDBJ whole genome shotgun (WGS) entry which is preliminary data.</text>
</comment>
<reference evidence="3 4" key="1">
    <citation type="submission" date="2019-06" db="EMBL/GenBank/DDBJ databases">
        <title>Sequencing the genomes of 1000 actinobacteria strains.</title>
        <authorList>
            <person name="Klenk H.-P."/>
        </authorList>
    </citation>
    <scope>NUCLEOTIDE SEQUENCE [LARGE SCALE GENOMIC DNA]</scope>
    <source>
        <strain evidence="3 4">DSM 45301</strain>
    </source>
</reference>
<feature type="region of interest" description="Disordered" evidence="1">
    <location>
        <begin position="412"/>
        <end position="573"/>
    </location>
</feature>
<dbReference type="RefSeq" id="WP_142047949.1">
    <property type="nucleotide sequence ID" value="NZ_VFPA01000001.1"/>
</dbReference>
<evidence type="ECO:0000313" key="3">
    <source>
        <dbReference type="EMBL" id="TQM13913.1"/>
    </source>
</evidence>
<feature type="compositionally biased region" description="Low complexity" evidence="1">
    <location>
        <begin position="694"/>
        <end position="722"/>
    </location>
</feature>
<organism evidence="3 4">
    <name type="scientific">Pseudonocardia kunmingensis</name>
    <dbReference type="NCBI Taxonomy" id="630975"/>
    <lineage>
        <taxon>Bacteria</taxon>
        <taxon>Bacillati</taxon>
        <taxon>Actinomycetota</taxon>
        <taxon>Actinomycetes</taxon>
        <taxon>Pseudonocardiales</taxon>
        <taxon>Pseudonocardiaceae</taxon>
        <taxon>Pseudonocardia</taxon>
    </lineage>
</organism>
<feature type="compositionally biased region" description="Gly residues" evidence="1">
    <location>
        <begin position="1"/>
        <end position="10"/>
    </location>
</feature>
<keyword evidence="4" id="KW-1185">Reference proteome</keyword>
<feature type="compositionally biased region" description="Basic and acidic residues" evidence="1">
    <location>
        <begin position="456"/>
        <end position="476"/>
    </location>
</feature>
<feature type="domain" description="DUF732" evidence="2">
    <location>
        <begin position="896"/>
        <end position="963"/>
    </location>
</feature>
<dbReference type="AlphaFoldDB" id="A0A543DX50"/>
<dbReference type="SUPFAM" id="SSF141571">
    <property type="entry name" value="Pentapeptide repeat-like"/>
    <property type="match status" value="1"/>
</dbReference>
<feature type="compositionally biased region" description="Low complexity" evidence="1">
    <location>
        <begin position="625"/>
        <end position="657"/>
    </location>
</feature>
<feature type="region of interest" description="Disordered" evidence="1">
    <location>
        <begin position="280"/>
        <end position="398"/>
    </location>
</feature>
<feature type="compositionally biased region" description="Basic and acidic residues" evidence="1">
    <location>
        <begin position="328"/>
        <end position="398"/>
    </location>
</feature>
<sequence length="963" mass="99964">MAGEAVGGRDGAARHAVADDPGGRRPERTERPTTDDRSLVDRLLAADEQVFDWGWGEPPAAHDIPELWGPDRRPEPGERDVAAPDPDDAVSTVPEAASGAASPTRPGFTIFDDLVAGTRNGAAGPDPDDGAGHASTGWVPGVAAGLLEGSGNDERAEDPERGAEDRDSRGLGGPDGDEPDRGRPEVHGPDGDLRDEDRGAADPQDGEPRIGDPGDTPPGDVSPDDDSLDDGSPDGADMRAADARDADRRNGDGPHDAGRRDDDAWDDEAWTAAARGLDLLGTRATDHRGADHRGTDLLGSSLSGRAAPDEDGVRAFGPSPRDSDLDDSDLHDSDLHDRDLDDGHRDPRDPRDPDVREPDLRDPDVRDRDVRDRDLRDWDPRDREVRERDLRDWDPRERDLRDRDLRERDLRDWDPWYGRTNGHAPGGPDRGPADRVLPDRDPRDRDPLGFGSQADVPREHTRFDRRDGPAASRRDGLGGGLDVRAPFGEVTVERRPSGGTPAWGPARRVPHGSGGSEALDAPDDLGPDPTTVLDVVPRDGGAESRDRDLPAVARGPETGGSTPRLEEYRARRRATEQAAAAAEAAAAAAAERASAAIAAAARAADEAEAAAEAAARAAEDAEAAAAAEARAIADAGGADPADRQVGPGDVAGPDPAGSDLAGPDLAGPDLEGPDLEGPDPSGPAPAGPGPAGPDPAESPTQAVPLVAAPVRPQAARPPVRLAGPPPRGARPDDGSPPGAPRGRAAHRAGSPRDEGDAEVTEVMSGLRALRAPGRARPPEPPSAAEATTVAPPLPAEADAREDEVDAEHARDTGRAEPGGGEETDAAPRRGWLSRRSVLAGGAVAVVLAVAGVVATLTATGADPAPAAVTAAAVPPPVEPPAVAQPGIDPESAEAIAYLTALRDADVPTSRSGQAETEAAAAICSQLDQGADETQLERSVPAVLPDVDRNQAGDVVELAQEHYC</sequence>
<feature type="compositionally biased region" description="Basic and acidic residues" evidence="1">
    <location>
        <begin position="284"/>
        <end position="295"/>
    </location>
</feature>
<feature type="compositionally biased region" description="Basic and acidic residues" evidence="1">
    <location>
        <begin position="179"/>
        <end position="212"/>
    </location>
</feature>